<dbReference type="OrthoDB" id="3439489at2759"/>
<dbReference type="EMBL" id="JAACJN010000234">
    <property type="protein sequence ID" value="KAF5357728.1"/>
    <property type="molecule type" value="Genomic_DNA"/>
</dbReference>
<organism evidence="1 2">
    <name type="scientific">Collybiopsis confluens</name>
    <dbReference type="NCBI Taxonomy" id="2823264"/>
    <lineage>
        <taxon>Eukaryota</taxon>
        <taxon>Fungi</taxon>
        <taxon>Dikarya</taxon>
        <taxon>Basidiomycota</taxon>
        <taxon>Agaricomycotina</taxon>
        <taxon>Agaricomycetes</taxon>
        <taxon>Agaricomycetidae</taxon>
        <taxon>Agaricales</taxon>
        <taxon>Marasmiineae</taxon>
        <taxon>Omphalotaceae</taxon>
        <taxon>Collybiopsis</taxon>
    </lineage>
</organism>
<gene>
    <name evidence="1" type="ORF">D9757_011946</name>
</gene>
<evidence type="ECO:0000313" key="2">
    <source>
        <dbReference type="Proteomes" id="UP000518752"/>
    </source>
</evidence>
<evidence type="ECO:0000313" key="1">
    <source>
        <dbReference type="EMBL" id="KAF5357728.1"/>
    </source>
</evidence>
<reference evidence="1 2" key="1">
    <citation type="journal article" date="2020" name="ISME J.">
        <title>Uncovering the hidden diversity of litter-decomposition mechanisms in mushroom-forming fungi.</title>
        <authorList>
            <person name="Floudas D."/>
            <person name="Bentzer J."/>
            <person name="Ahren D."/>
            <person name="Johansson T."/>
            <person name="Persson P."/>
            <person name="Tunlid A."/>
        </authorList>
    </citation>
    <scope>NUCLEOTIDE SEQUENCE [LARGE SCALE GENOMIC DNA]</scope>
    <source>
        <strain evidence="1 2">CBS 406.79</strain>
    </source>
</reference>
<proteinExistence type="predicted"/>
<dbReference type="Pfam" id="PF16850">
    <property type="entry name" value="Inhibitor_I66"/>
    <property type="match status" value="1"/>
</dbReference>
<comment type="caution">
    <text evidence="1">The sequence shown here is derived from an EMBL/GenBank/DDBJ whole genome shotgun (WGS) entry which is preliminary data.</text>
</comment>
<sequence>MSTLTSGPHFIRNSVFPISRGHIEDKSLNPKGVFTLHKGSEERPWHIEPAGVHGSVFINGGAPTGTRGEGNKEFLFAFLKGETPTAWKTEHVASAGKNSYVIRDLHGKFWVSTGVENQIEVKTLILNPAVDPPRYPAEAIFEIVKA</sequence>
<dbReference type="InterPro" id="IPR031755">
    <property type="entry name" value="Inhibitor_I66"/>
</dbReference>
<dbReference type="GO" id="GO:0004867">
    <property type="term" value="F:serine-type endopeptidase inhibitor activity"/>
    <property type="evidence" value="ECO:0007669"/>
    <property type="project" value="InterPro"/>
</dbReference>
<dbReference type="Proteomes" id="UP000518752">
    <property type="component" value="Unassembled WGS sequence"/>
</dbReference>
<accession>A0A8H5LHY1</accession>
<protein>
    <submittedName>
        <fullName evidence="1">Uncharacterized protein</fullName>
    </submittedName>
</protein>
<dbReference type="Gene3D" id="2.80.10.50">
    <property type="match status" value="1"/>
</dbReference>
<dbReference type="AlphaFoldDB" id="A0A8H5LHY1"/>
<name>A0A8H5LHY1_9AGAR</name>
<keyword evidence="2" id="KW-1185">Reference proteome</keyword>